<proteinExistence type="predicted"/>
<dbReference type="AlphaFoldDB" id="A0ABD1X092"/>
<name>A0ABD1X092_9LAMI</name>
<accession>A0ABD1X092</accession>
<comment type="caution">
    <text evidence="1">The sequence shown here is derived from an EMBL/GenBank/DDBJ whole genome shotgun (WGS) entry which is preliminary data.</text>
</comment>
<evidence type="ECO:0000313" key="1">
    <source>
        <dbReference type="EMBL" id="KAL2554328.1"/>
    </source>
</evidence>
<reference evidence="2" key="1">
    <citation type="submission" date="2024-07" db="EMBL/GenBank/DDBJ databases">
        <title>Two chromosome-level genome assemblies of Korean endemic species Abeliophyllum distichum and Forsythia ovata (Oleaceae).</title>
        <authorList>
            <person name="Jang H."/>
        </authorList>
    </citation>
    <scope>NUCLEOTIDE SEQUENCE [LARGE SCALE GENOMIC DNA]</scope>
</reference>
<dbReference type="Proteomes" id="UP001604277">
    <property type="component" value="Unassembled WGS sequence"/>
</dbReference>
<evidence type="ECO:0000313" key="2">
    <source>
        <dbReference type="Proteomes" id="UP001604277"/>
    </source>
</evidence>
<protein>
    <submittedName>
        <fullName evidence="1">Uncharacterized protein</fullName>
    </submittedName>
</protein>
<organism evidence="1 2">
    <name type="scientific">Forsythia ovata</name>
    <dbReference type="NCBI Taxonomy" id="205694"/>
    <lineage>
        <taxon>Eukaryota</taxon>
        <taxon>Viridiplantae</taxon>
        <taxon>Streptophyta</taxon>
        <taxon>Embryophyta</taxon>
        <taxon>Tracheophyta</taxon>
        <taxon>Spermatophyta</taxon>
        <taxon>Magnoliopsida</taxon>
        <taxon>eudicotyledons</taxon>
        <taxon>Gunneridae</taxon>
        <taxon>Pentapetalae</taxon>
        <taxon>asterids</taxon>
        <taxon>lamiids</taxon>
        <taxon>Lamiales</taxon>
        <taxon>Oleaceae</taxon>
        <taxon>Forsythieae</taxon>
        <taxon>Forsythia</taxon>
    </lineage>
</organism>
<gene>
    <name evidence="1" type="ORF">Fot_07947</name>
</gene>
<sequence length="114" mass="13056">MEFDPESLTMLAEGHNFHSKKLCRIERRFQNVLTCLNLTPKLKVTPTDNTVHTGESSLYNVIDVSNEPIESVKDIVQAIEITYEQLIDESQMSELKSSLISNNFDKKKSRPLED</sequence>
<keyword evidence="2" id="KW-1185">Reference proteome</keyword>
<dbReference type="EMBL" id="JBFOLJ010000002">
    <property type="protein sequence ID" value="KAL2554328.1"/>
    <property type="molecule type" value="Genomic_DNA"/>
</dbReference>